<dbReference type="Proteomes" id="UP001374803">
    <property type="component" value="Chromosome"/>
</dbReference>
<dbReference type="InterPro" id="IPR041413">
    <property type="entry name" value="MLTR_LBD"/>
</dbReference>
<dbReference type="InterPro" id="IPR010982">
    <property type="entry name" value="Lambda_DNA-bd_dom_sf"/>
</dbReference>
<dbReference type="SMART" id="SM00530">
    <property type="entry name" value="HTH_XRE"/>
    <property type="match status" value="1"/>
</dbReference>
<feature type="domain" description="HTH cro/C1-type" evidence="1">
    <location>
        <begin position="38"/>
        <end position="85"/>
    </location>
</feature>
<evidence type="ECO:0000313" key="2">
    <source>
        <dbReference type="EMBL" id="WXB06369.1"/>
    </source>
</evidence>
<evidence type="ECO:0000259" key="1">
    <source>
        <dbReference type="PROSITE" id="PS50943"/>
    </source>
</evidence>
<dbReference type="RefSeq" id="WP_394836015.1">
    <property type="nucleotide sequence ID" value="NZ_CP089929.1"/>
</dbReference>
<organism evidence="2 3">
    <name type="scientific">Pendulispora rubella</name>
    <dbReference type="NCBI Taxonomy" id="2741070"/>
    <lineage>
        <taxon>Bacteria</taxon>
        <taxon>Pseudomonadati</taxon>
        <taxon>Myxococcota</taxon>
        <taxon>Myxococcia</taxon>
        <taxon>Myxococcales</taxon>
        <taxon>Sorangiineae</taxon>
        <taxon>Pendulisporaceae</taxon>
        <taxon>Pendulispora</taxon>
    </lineage>
</organism>
<dbReference type="PANTHER" id="PTHR35010">
    <property type="entry name" value="BLL4672 PROTEIN-RELATED"/>
    <property type="match status" value="1"/>
</dbReference>
<name>A0ABZ2L5Z5_9BACT</name>
<dbReference type="SUPFAM" id="SSF47413">
    <property type="entry name" value="lambda repressor-like DNA-binding domains"/>
    <property type="match status" value="1"/>
</dbReference>
<dbReference type="Pfam" id="PF13560">
    <property type="entry name" value="HTH_31"/>
    <property type="match status" value="1"/>
</dbReference>
<dbReference type="Pfam" id="PF17765">
    <property type="entry name" value="MLTR_LBD"/>
    <property type="match status" value="1"/>
</dbReference>
<gene>
    <name evidence="2" type="ORF">LVJ94_03800</name>
</gene>
<dbReference type="EMBL" id="CP089983">
    <property type="protein sequence ID" value="WXB06369.1"/>
    <property type="molecule type" value="Genomic_DNA"/>
</dbReference>
<sequence>MQRSTSRKTLGEFLRSRRERLRPEDFGIAVEGHRRTPGLRREEVAGRAGVSSDWYLRLEQGRDVTPSVSVLEALSGALRLTEVERAHLFLLARKEEPPLRPAPIEVVQAGLARALARMGGTPVFILGRRLDILAWNQEAARVIGDPGRIPAARRNLVRMSLLVPKVRAIYADWRAVAAENIAALRAAHARHPQDRSFTELIDLLHRRSATFRAQWRRHEVDERNRGRWSLRRAHGTVVHMDYDSLLTPDDRDQRLVFFTRPA</sequence>
<dbReference type="Gene3D" id="1.10.260.40">
    <property type="entry name" value="lambda repressor-like DNA-binding domains"/>
    <property type="match status" value="1"/>
</dbReference>
<evidence type="ECO:0000313" key="3">
    <source>
        <dbReference type="Proteomes" id="UP001374803"/>
    </source>
</evidence>
<dbReference type="PROSITE" id="PS50943">
    <property type="entry name" value="HTH_CROC1"/>
    <property type="match status" value="1"/>
</dbReference>
<keyword evidence="3" id="KW-1185">Reference proteome</keyword>
<protein>
    <submittedName>
        <fullName evidence="2">Helix-turn-helix transcriptional regulator</fullName>
    </submittedName>
</protein>
<dbReference type="Gene3D" id="3.30.450.180">
    <property type="match status" value="1"/>
</dbReference>
<reference evidence="2" key="1">
    <citation type="submission" date="2021-12" db="EMBL/GenBank/DDBJ databases">
        <title>Discovery of the Pendulisporaceae a myxobacterial family with distinct sporulation behavior and unique specialized metabolism.</title>
        <authorList>
            <person name="Garcia R."/>
            <person name="Popoff A."/>
            <person name="Bader C.D."/>
            <person name="Loehr J."/>
            <person name="Walesch S."/>
            <person name="Walt C."/>
            <person name="Boldt J."/>
            <person name="Bunk B."/>
            <person name="Haeckl F.J.F.P.J."/>
            <person name="Gunesch A.P."/>
            <person name="Birkelbach J."/>
            <person name="Nuebel U."/>
            <person name="Pietschmann T."/>
            <person name="Bach T."/>
            <person name="Mueller R."/>
        </authorList>
    </citation>
    <scope>NUCLEOTIDE SEQUENCE</scope>
    <source>
        <strain evidence="2">MSr11367</strain>
    </source>
</reference>
<dbReference type="CDD" id="cd00093">
    <property type="entry name" value="HTH_XRE"/>
    <property type="match status" value="1"/>
</dbReference>
<proteinExistence type="predicted"/>
<accession>A0ABZ2L5Z5</accession>
<dbReference type="InterPro" id="IPR001387">
    <property type="entry name" value="Cro/C1-type_HTH"/>
</dbReference>